<reference evidence="1" key="1">
    <citation type="journal article" date="2016" name="Ticks Tick Borne Dis.">
        <title>De novo assembly and annotation of the salivary gland transcriptome of Rhipicephalus appendiculatus male and female ticks during blood feeding.</title>
        <authorList>
            <person name="de Castro M.H."/>
            <person name="de Klerk D."/>
            <person name="Pienaar R."/>
            <person name="Latif A.A."/>
            <person name="Rees D.J."/>
            <person name="Mans B.J."/>
        </authorList>
    </citation>
    <scope>NUCLEOTIDE SEQUENCE</scope>
    <source>
        <tissue evidence="1">Salivary glands</tissue>
    </source>
</reference>
<sequence>MEKARVHVCYSIIRKKELGLYFLRVQLEYQMSDVFEYVEAFARKVATTANQVKQTSLKKKLTALKKSKEPRNESRTINSVVNLSLRQRSRHETNVLSKGHSFNATAPRRPQIIATVEDGVEEHLDNKVRESVRIEAIGILLKLPTRPRENLTKPEKAAMQEL</sequence>
<accession>A0A131YFT7</accession>
<dbReference type="AlphaFoldDB" id="A0A131YFT7"/>
<name>A0A131YFT7_RHIAP</name>
<evidence type="ECO:0000313" key="1">
    <source>
        <dbReference type="EMBL" id="JAP78223.1"/>
    </source>
</evidence>
<organism evidence="1">
    <name type="scientific">Rhipicephalus appendiculatus</name>
    <name type="common">Brown ear tick</name>
    <dbReference type="NCBI Taxonomy" id="34631"/>
    <lineage>
        <taxon>Eukaryota</taxon>
        <taxon>Metazoa</taxon>
        <taxon>Ecdysozoa</taxon>
        <taxon>Arthropoda</taxon>
        <taxon>Chelicerata</taxon>
        <taxon>Arachnida</taxon>
        <taxon>Acari</taxon>
        <taxon>Parasitiformes</taxon>
        <taxon>Ixodida</taxon>
        <taxon>Ixodoidea</taxon>
        <taxon>Ixodidae</taxon>
        <taxon>Rhipicephalinae</taxon>
        <taxon>Rhipicephalus</taxon>
        <taxon>Rhipicephalus</taxon>
    </lineage>
</organism>
<protein>
    <submittedName>
        <fullName evidence="1">Tick transposon</fullName>
    </submittedName>
</protein>
<dbReference type="EMBL" id="GEDV01010334">
    <property type="protein sequence ID" value="JAP78223.1"/>
    <property type="molecule type" value="Transcribed_RNA"/>
</dbReference>
<proteinExistence type="predicted"/>